<proteinExistence type="predicted"/>
<dbReference type="EMBL" id="LN515532">
    <property type="protein sequence ID" value="CEA15010.1"/>
    <property type="molecule type" value="Genomic_DNA"/>
</dbReference>
<keyword evidence="3" id="KW-1185">Reference proteome</keyword>
<sequence length="72" mass="7571">MKRTLGLILIIGAMVLGYLGIRDLGSSSTSVDILGIELSAEDNKAKEMAYVKIGLGVVALIAGVYLFGKKSK</sequence>
<keyword evidence="1" id="KW-0472">Membrane</keyword>
<evidence type="ECO:0000313" key="3">
    <source>
        <dbReference type="Proteomes" id="UP000032417"/>
    </source>
</evidence>
<gene>
    <name evidence="2" type="ORF">ING2E5B_0240</name>
</gene>
<organism evidence="2 3">
    <name type="scientific">Fermentimonas caenicola</name>
    <dbReference type="NCBI Taxonomy" id="1562970"/>
    <lineage>
        <taxon>Bacteria</taxon>
        <taxon>Pseudomonadati</taxon>
        <taxon>Bacteroidota</taxon>
        <taxon>Bacteroidia</taxon>
        <taxon>Bacteroidales</taxon>
        <taxon>Dysgonomonadaceae</taxon>
        <taxon>Fermentimonas</taxon>
    </lineage>
</organism>
<accession>A0A098BWH2</accession>
<keyword evidence="1" id="KW-1133">Transmembrane helix</keyword>
<protein>
    <submittedName>
        <fullName evidence="2">Uncharacterized protein</fullName>
    </submittedName>
</protein>
<dbReference type="HOGENOM" id="CLU_2718904_0_0_10"/>
<dbReference type="AlphaFoldDB" id="A0A098BWH2"/>
<reference evidence="2 3" key="1">
    <citation type="submission" date="2014-08" db="EMBL/GenBank/DDBJ databases">
        <authorList>
            <person name="Wibberg D."/>
        </authorList>
    </citation>
    <scope>NUCLEOTIDE SEQUENCE [LARGE SCALE GENOMIC DNA]</scope>
    <source>
        <strain evidence="3">ING2-E5B</strain>
    </source>
</reference>
<dbReference type="Proteomes" id="UP000032417">
    <property type="component" value="Chromosome 1"/>
</dbReference>
<dbReference type="KEGG" id="pbt:ING2E5B_0240"/>
<keyword evidence="1" id="KW-0812">Transmembrane</keyword>
<name>A0A098BWH2_9BACT</name>
<evidence type="ECO:0000256" key="1">
    <source>
        <dbReference type="SAM" id="Phobius"/>
    </source>
</evidence>
<evidence type="ECO:0000313" key="2">
    <source>
        <dbReference type="EMBL" id="CEA15010.1"/>
    </source>
</evidence>
<feature type="transmembrane region" description="Helical" evidence="1">
    <location>
        <begin position="49"/>
        <end position="68"/>
    </location>
</feature>
<dbReference type="STRING" id="1562970.ING2E5B_0240"/>